<dbReference type="PIR" id="T26027">
    <property type="entry name" value="T26027"/>
</dbReference>
<dbReference type="GeneID" id="172439"/>
<sequence length="311" mass="35100">METDGDPTNEIPGSSMAFEVANHTVTEEPSPLDRILAEGRSFNGGNWSSDDLRSLLDGVMKYGTKIEAINYIHRNIVKKRSIEEIKAKIDEIREIIKEHKEIILPECYKNKWIEAGHHNITPPPFCQVDPNDDWSSIMGKIVDHHHGSINKTLPSLRDTYETLFENLALESKTHENAVVTKLLTAKATRTDSQNIRWPVIYRFMKACATLEEQMPALNELEAAVVSKVLDTIETEATTTPDTEKSILAGIFSECQQGNYRFCEQDYPPNVMAAVQLFVDPLRTRFHAIPEVASEVELINFTKDNQPSTSSN</sequence>
<dbReference type="RefSeq" id="NP_492002.1">
    <property type="nucleotide sequence ID" value="NM_059601.9"/>
</dbReference>
<dbReference type="PeptideAtlas" id="Q23096"/>
<dbReference type="PaxDb" id="6239-W01A8.5"/>
<evidence type="ECO:0000313" key="1">
    <source>
        <dbReference type="EMBL" id="CAA95849.1"/>
    </source>
</evidence>
<dbReference type="AlphaFoldDB" id="Q23096"/>
<organism evidence="1 2">
    <name type="scientific">Caenorhabditis elegans</name>
    <dbReference type="NCBI Taxonomy" id="6239"/>
    <lineage>
        <taxon>Eukaryota</taxon>
        <taxon>Metazoa</taxon>
        <taxon>Ecdysozoa</taxon>
        <taxon>Nematoda</taxon>
        <taxon>Chromadorea</taxon>
        <taxon>Rhabditida</taxon>
        <taxon>Rhabditina</taxon>
        <taxon>Rhabditomorpha</taxon>
        <taxon>Rhabditoidea</taxon>
        <taxon>Rhabditidae</taxon>
        <taxon>Peloderinae</taxon>
        <taxon>Caenorhabditis</taxon>
    </lineage>
</organism>
<dbReference type="eggNOG" id="ENOG502T0S0">
    <property type="taxonomic scope" value="Eukaryota"/>
</dbReference>
<name>Q23096_CAEEL</name>
<dbReference type="KEGG" id="cel:CELE_W01A8.5"/>
<dbReference type="STRING" id="6239.W01A8.5.2"/>
<evidence type="ECO:0007829" key="4">
    <source>
        <dbReference type="PeptideAtlas" id="Q23096"/>
    </source>
</evidence>
<evidence type="ECO:0000313" key="3">
    <source>
        <dbReference type="WormBase" id="W01A8.5"/>
    </source>
</evidence>
<dbReference type="SMR" id="Q23096"/>
<proteinExistence type="evidence at protein level"/>
<keyword evidence="2" id="KW-1185">Reference proteome</keyword>
<keyword evidence="4" id="KW-1267">Proteomics identification</keyword>
<evidence type="ECO:0000313" key="2">
    <source>
        <dbReference type="Proteomes" id="UP000001940"/>
    </source>
</evidence>
<dbReference type="EMBL" id="BX284601">
    <property type="protein sequence ID" value="CAA95849.1"/>
    <property type="molecule type" value="Genomic_DNA"/>
</dbReference>
<accession>Q23096</accession>
<dbReference type="CTD" id="172439"/>
<reference evidence="1 2" key="1">
    <citation type="journal article" date="1998" name="Science">
        <title>Genome sequence of the nematode C. elegans: a platform for investigating biology.</title>
        <authorList>
            <consortium name="The C. elegans sequencing consortium"/>
            <person name="Sulson J.E."/>
            <person name="Waterston R."/>
        </authorList>
    </citation>
    <scope>NUCLEOTIDE SEQUENCE [LARGE SCALE GENOMIC DNA]</scope>
    <source>
        <strain evidence="1 2">Bristol N2</strain>
    </source>
</reference>
<dbReference type="OMA" id="INVEHRE"/>
<protein>
    <submittedName>
        <fullName evidence="1">Twenty One u-rna (21U-RNA) biogenesis Fouled Up</fullName>
    </submittedName>
</protein>
<dbReference type="InParanoid" id="Q23096"/>
<dbReference type="Bgee" id="WBGene00012167">
    <property type="expression patterns" value="Expressed in germ line (C elegans) and 4 other cell types or tissues"/>
</dbReference>
<dbReference type="OrthoDB" id="5865419at2759"/>
<dbReference type="HOGENOM" id="CLU_078338_0_0_1"/>
<dbReference type="WormBase" id="W01A8.5">
    <property type="protein sequence ID" value="CE06535"/>
    <property type="gene ID" value="WBGene00012167"/>
    <property type="gene designation" value="tofu-5"/>
</dbReference>
<dbReference type="UCSC" id="W01A8.5">
    <property type="organism name" value="c. elegans"/>
</dbReference>
<dbReference type="Proteomes" id="UP000001940">
    <property type="component" value="Chromosome I"/>
</dbReference>
<gene>
    <name evidence="1 3" type="primary">tofu-5</name>
    <name evidence="1" type="ORF">CELE_W01A8.5</name>
    <name evidence="3" type="ORF">W01A8.5</name>
</gene>
<dbReference type="FunCoup" id="Q23096">
    <property type="interactions" value="303"/>
</dbReference>
<dbReference type="AGR" id="WB:WBGene00012167"/>